<comment type="subcellular location">
    <subcellularLocation>
        <location evidence="1">Membrane</location>
        <topology evidence="1">Multi-pass membrane protein</topology>
    </subcellularLocation>
</comment>
<dbReference type="GO" id="GO:0016020">
    <property type="term" value="C:membrane"/>
    <property type="evidence" value="ECO:0007669"/>
    <property type="project" value="UniProtKB-SubCell"/>
</dbReference>
<feature type="transmembrane region" description="Helical" evidence="6">
    <location>
        <begin position="393"/>
        <end position="415"/>
    </location>
</feature>
<keyword evidence="8" id="KW-1185">Reference proteome</keyword>
<dbReference type="SUPFAM" id="SSF144083">
    <property type="entry name" value="Magnesium transport protein CorA, transmembrane region"/>
    <property type="match status" value="1"/>
</dbReference>
<evidence type="ECO:0000256" key="1">
    <source>
        <dbReference type="ARBA" id="ARBA00004141"/>
    </source>
</evidence>
<protein>
    <submittedName>
        <fullName evidence="7">Uncharacterized protein</fullName>
    </submittedName>
</protein>
<evidence type="ECO:0000256" key="5">
    <source>
        <dbReference type="SAM" id="MobiDB-lite"/>
    </source>
</evidence>
<dbReference type="EMBL" id="QGMK01000677">
    <property type="protein sequence ID" value="TVY80470.1"/>
    <property type="molecule type" value="Genomic_DNA"/>
</dbReference>
<comment type="caution">
    <text evidence="7">The sequence shown here is derived from an EMBL/GenBank/DDBJ whole genome shotgun (WGS) entry which is preliminary data.</text>
</comment>
<evidence type="ECO:0000256" key="2">
    <source>
        <dbReference type="ARBA" id="ARBA00022692"/>
    </source>
</evidence>
<gene>
    <name evidence="7" type="ORF">LSUE1_G005412</name>
</gene>
<dbReference type="InterPro" id="IPR002523">
    <property type="entry name" value="MgTranspt_CorA/ZnTranspt_ZntB"/>
</dbReference>
<dbReference type="OrthoDB" id="5286874at2759"/>
<evidence type="ECO:0000256" key="3">
    <source>
        <dbReference type="ARBA" id="ARBA00022989"/>
    </source>
</evidence>
<evidence type="ECO:0000256" key="4">
    <source>
        <dbReference type="ARBA" id="ARBA00023136"/>
    </source>
</evidence>
<reference evidence="7 8" key="1">
    <citation type="submission" date="2018-05" db="EMBL/GenBank/DDBJ databases">
        <title>Genome sequencing and assembly of the regulated plant pathogen Lachnellula willkommii and related sister species for the development of diagnostic species identification markers.</title>
        <authorList>
            <person name="Giroux E."/>
            <person name="Bilodeau G."/>
        </authorList>
    </citation>
    <scope>NUCLEOTIDE SEQUENCE [LARGE SCALE GENOMIC DNA]</scope>
    <source>
        <strain evidence="7 8">CBS 268.59</strain>
    </source>
</reference>
<organism evidence="7 8">
    <name type="scientific">Lachnellula suecica</name>
    <dbReference type="NCBI Taxonomy" id="602035"/>
    <lineage>
        <taxon>Eukaryota</taxon>
        <taxon>Fungi</taxon>
        <taxon>Dikarya</taxon>
        <taxon>Ascomycota</taxon>
        <taxon>Pezizomycotina</taxon>
        <taxon>Leotiomycetes</taxon>
        <taxon>Helotiales</taxon>
        <taxon>Lachnaceae</taxon>
        <taxon>Lachnellula</taxon>
    </lineage>
</organism>
<feature type="transmembrane region" description="Helical" evidence="6">
    <location>
        <begin position="430"/>
        <end position="453"/>
    </location>
</feature>
<feature type="compositionally biased region" description="Low complexity" evidence="5">
    <location>
        <begin position="1"/>
        <end position="18"/>
    </location>
</feature>
<evidence type="ECO:0000313" key="7">
    <source>
        <dbReference type="EMBL" id="TVY80470.1"/>
    </source>
</evidence>
<dbReference type="Pfam" id="PF01544">
    <property type="entry name" value="CorA"/>
    <property type="match status" value="1"/>
</dbReference>
<feature type="region of interest" description="Disordered" evidence="5">
    <location>
        <begin position="1"/>
        <end position="28"/>
    </location>
</feature>
<keyword evidence="2 6" id="KW-0812">Transmembrane</keyword>
<evidence type="ECO:0000256" key="6">
    <source>
        <dbReference type="SAM" id="Phobius"/>
    </source>
</evidence>
<keyword evidence="3 6" id="KW-1133">Transmembrane helix</keyword>
<keyword evidence="4 6" id="KW-0472">Membrane</keyword>
<dbReference type="InterPro" id="IPR045863">
    <property type="entry name" value="CorA_TM1_TM2"/>
</dbReference>
<dbReference type="Gene3D" id="1.20.58.340">
    <property type="entry name" value="Magnesium transport protein CorA, transmembrane region"/>
    <property type="match status" value="1"/>
</dbReference>
<evidence type="ECO:0000313" key="8">
    <source>
        <dbReference type="Proteomes" id="UP000469558"/>
    </source>
</evidence>
<name>A0A8T9C9K8_9HELO</name>
<proteinExistence type="predicted"/>
<dbReference type="AlphaFoldDB" id="A0A8T9C9K8"/>
<accession>A0A8T9C9K8</accession>
<dbReference type="Proteomes" id="UP000469558">
    <property type="component" value="Unassembled WGS sequence"/>
</dbReference>
<sequence length="485" mass="54422">MASSPPESTPSSPAVSVTNTNGPPPRIQSLPIHVEESHVDSGLRSFHFLRRNRKPTHLSLLDWDHHDTPYHDYIRSLVAAGWTNLRDLDDYMSTAATQEGLVVSVLDILSDSKHTRWPDFYSELDLRNFMCSKNRNGVKVRLYMAEYQGCPSPALIETLGSSLNLDPRFFQWIIHTSGHIFTPSQRHNAPYLALGFGVLNSSTPSRTDAEKFKSMIYIQPDETGPGWTGIILFSSHTKHKICTRVLIPPPSFKTPRPSPITLDPKSIRELYLETFEYIDFAQAAASPFYAVSNLFRINCFCWNQIITAIQEEDRRINGISDTSIGHAEEIQRSLAIVQRTGSYAWAGRQEDASRESQAALEEDFKHLVEQTDLLWATRDKIATMRQSRSEARWTALTNAFTYLFAPITVMTGVYGMNVSQISGTSSNPNIWQFFVAVAVMNVLMVAALSLYNLAQIRMKHGRVAGAKEVLGFAMGKTSYANAPPK</sequence>
<dbReference type="GO" id="GO:0046873">
    <property type="term" value="F:metal ion transmembrane transporter activity"/>
    <property type="evidence" value="ECO:0007669"/>
    <property type="project" value="InterPro"/>
</dbReference>